<dbReference type="Pfam" id="PF13411">
    <property type="entry name" value="MerR_1"/>
    <property type="match status" value="1"/>
</dbReference>
<evidence type="ECO:0000313" key="2">
    <source>
        <dbReference type="Proteomes" id="UP000187166"/>
    </source>
</evidence>
<dbReference type="AlphaFoldDB" id="A0A1U7M137"/>
<dbReference type="GO" id="GO:0003700">
    <property type="term" value="F:DNA-binding transcription factor activity"/>
    <property type="evidence" value="ECO:0007669"/>
    <property type="project" value="InterPro"/>
</dbReference>
<organism evidence="1 2">
    <name type="scientific">Peptoniphilus porci</name>
    <dbReference type="NCBI Taxonomy" id="2652280"/>
    <lineage>
        <taxon>Bacteria</taxon>
        <taxon>Bacillati</taxon>
        <taxon>Bacillota</taxon>
        <taxon>Tissierellia</taxon>
        <taxon>Tissierellales</taxon>
        <taxon>Peptoniphilaceae</taxon>
        <taxon>Peptoniphilus</taxon>
    </lineage>
</organism>
<dbReference type="STRING" id="1465756.BIV18_07505"/>
<dbReference type="PROSITE" id="PS50937">
    <property type="entry name" value="HTH_MERR_2"/>
    <property type="match status" value="1"/>
</dbReference>
<name>A0A1U7M137_9FIRM</name>
<sequence length="286" mass="34039">MIISEVQNRTGLTRKAIKYYEERGLINPKRLENGYRDYSDKDIKILKKISVLSKVGLSVAEIKGILHSQDSSLSTILRNKEFELNIEEKKKEILELIIKGEEQATINKKLDLLETNKTIYERLMDKFPGYFGQVLFSAYKIFLNENLEEDGKKAFEKYIEYLDNLPEFQLSNDEGKYIEKLTKSFSMADLEKINESKIEAVNNIKKWFKDNEKFIFDYEKYKKSDEYLNSEVKKIQDRFQKYMVDNGYYEIAIPLIRKFSKSYDEYYKKLIQANKKYLKEKSSYSR</sequence>
<reference evidence="1 2" key="1">
    <citation type="journal article" date="2016" name="Appl. Environ. Microbiol.">
        <title>Function and Phylogeny of Bacterial Butyryl Coenzyme A:Acetate Transferases and Their Diversity in the Proximal Colon of Swine.</title>
        <authorList>
            <person name="Trachsel J."/>
            <person name="Bayles D.O."/>
            <person name="Looft T."/>
            <person name="Levine U.Y."/>
            <person name="Allen H.K."/>
        </authorList>
    </citation>
    <scope>NUCLEOTIDE SEQUENCE [LARGE SCALE GENOMIC DNA]</scope>
    <source>
        <strain evidence="1 2">35-6-1</strain>
    </source>
</reference>
<dbReference type="InterPro" id="IPR047057">
    <property type="entry name" value="MerR_fam"/>
</dbReference>
<dbReference type="EMBL" id="MJIH01000001">
    <property type="protein sequence ID" value="OLR65364.1"/>
    <property type="molecule type" value="Genomic_DNA"/>
</dbReference>
<dbReference type="RefSeq" id="WP_075660005.1">
    <property type="nucleotide sequence ID" value="NZ_JABDSR010000005.1"/>
</dbReference>
<proteinExistence type="predicted"/>
<dbReference type="SMART" id="SM00422">
    <property type="entry name" value="HTH_MERR"/>
    <property type="match status" value="1"/>
</dbReference>
<evidence type="ECO:0000313" key="1">
    <source>
        <dbReference type="EMBL" id="OLR65364.1"/>
    </source>
</evidence>
<comment type="caution">
    <text evidence="1">The sequence shown here is derived from an EMBL/GenBank/DDBJ whole genome shotgun (WGS) entry which is preliminary data.</text>
</comment>
<dbReference type="Gene3D" id="1.10.1660.10">
    <property type="match status" value="1"/>
</dbReference>
<dbReference type="GO" id="GO:0003677">
    <property type="term" value="F:DNA binding"/>
    <property type="evidence" value="ECO:0007669"/>
    <property type="project" value="UniProtKB-KW"/>
</dbReference>
<keyword evidence="2" id="KW-1185">Reference proteome</keyword>
<gene>
    <name evidence="1" type="ORF">BIV18_07505</name>
</gene>
<dbReference type="Proteomes" id="UP000187166">
    <property type="component" value="Unassembled WGS sequence"/>
</dbReference>
<protein>
    <submittedName>
        <fullName evidence="1">MerR family transcriptional regulator</fullName>
    </submittedName>
</protein>
<dbReference type="PANTHER" id="PTHR30204:SF58">
    <property type="entry name" value="HTH-TYPE TRANSCRIPTIONAL REGULATOR YFMP"/>
    <property type="match status" value="1"/>
</dbReference>
<dbReference type="InterPro" id="IPR000551">
    <property type="entry name" value="MerR-type_HTH_dom"/>
</dbReference>
<dbReference type="InterPro" id="IPR009061">
    <property type="entry name" value="DNA-bd_dom_put_sf"/>
</dbReference>
<dbReference type="CDD" id="cd00592">
    <property type="entry name" value="HTH_MerR-like"/>
    <property type="match status" value="1"/>
</dbReference>
<accession>A0A848RI31</accession>
<accession>A0A1U7M137</accession>
<dbReference type="PANTHER" id="PTHR30204">
    <property type="entry name" value="REDOX-CYCLING DRUG-SENSING TRANSCRIPTIONAL ACTIVATOR SOXR"/>
    <property type="match status" value="1"/>
</dbReference>
<dbReference type="SUPFAM" id="SSF46955">
    <property type="entry name" value="Putative DNA-binding domain"/>
    <property type="match status" value="1"/>
</dbReference>